<dbReference type="FunFam" id="1.10.287.950:FF:000001">
    <property type="entry name" value="Methyl-accepting chemotaxis sensory transducer"/>
    <property type="match status" value="1"/>
</dbReference>
<evidence type="ECO:0000256" key="3">
    <source>
        <dbReference type="ARBA" id="ARBA00029447"/>
    </source>
</evidence>
<dbReference type="EMBL" id="VFIY01000018">
    <property type="protein sequence ID" value="TPD57903.1"/>
    <property type="molecule type" value="Genomic_DNA"/>
</dbReference>
<dbReference type="InterPro" id="IPR003660">
    <property type="entry name" value="HAMP_dom"/>
</dbReference>
<dbReference type="PRINTS" id="PR00260">
    <property type="entry name" value="CHEMTRNSDUCR"/>
</dbReference>
<dbReference type="GO" id="GO:0004888">
    <property type="term" value="F:transmembrane signaling receptor activity"/>
    <property type="evidence" value="ECO:0007669"/>
    <property type="project" value="InterPro"/>
</dbReference>
<protein>
    <submittedName>
        <fullName evidence="9">PAS domain-containing protein</fullName>
    </submittedName>
</protein>
<dbReference type="PROSITE" id="PS50112">
    <property type="entry name" value="PAS"/>
    <property type="match status" value="1"/>
</dbReference>
<evidence type="ECO:0000256" key="5">
    <source>
        <dbReference type="SAM" id="MobiDB-lite"/>
    </source>
</evidence>
<reference evidence="10" key="1">
    <citation type="submission" date="2019-06" db="EMBL/GenBank/DDBJ databases">
        <title>The complete genome of Emcibacter congregatus ZYLT.</title>
        <authorList>
            <person name="Zhao Z."/>
        </authorList>
    </citation>
    <scope>NUCLEOTIDE SEQUENCE [LARGE SCALE GENOMIC DNA]</scope>
    <source>
        <strain evidence="10">MCCC 1A06723</strain>
    </source>
</reference>
<dbReference type="InterPro" id="IPR051310">
    <property type="entry name" value="MCP_chemotaxis"/>
</dbReference>
<dbReference type="SMART" id="SM00091">
    <property type="entry name" value="PAS"/>
    <property type="match status" value="3"/>
</dbReference>
<name>A0A501PC00_9PROT</name>
<dbReference type="OrthoDB" id="354287at2"/>
<dbReference type="PANTHER" id="PTHR43531:SF14">
    <property type="entry name" value="METHYL-ACCEPTING CHEMOTAXIS PROTEIN I-RELATED"/>
    <property type="match status" value="1"/>
</dbReference>
<dbReference type="InterPro" id="IPR004090">
    <property type="entry name" value="Chemotax_Me-accpt_rcpt"/>
</dbReference>
<dbReference type="Pfam" id="PF00015">
    <property type="entry name" value="MCPsignal"/>
    <property type="match status" value="1"/>
</dbReference>
<keyword evidence="4" id="KW-0807">Transducer</keyword>
<dbReference type="GO" id="GO:0006935">
    <property type="term" value="P:chemotaxis"/>
    <property type="evidence" value="ECO:0007669"/>
    <property type="project" value="InterPro"/>
</dbReference>
<dbReference type="Proteomes" id="UP000319148">
    <property type="component" value="Unassembled WGS sequence"/>
</dbReference>
<dbReference type="SUPFAM" id="SSF55785">
    <property type="entry name" value="PYP-like sensor domain (PAS domain)"/>
    <property type="match status" value="2"/>
</dbReference>
<dbReference type="FunFam" id="3.30.450.20:FF:000075">
    <property type="entry name" value="Methyl-accepting chemotaxis protein"/>
    <property type="match status" value="3"/>
</dbReference>
<evidence type="ECO:0000313" key="10">
    <source>
        <dbReference type="Proteomes" id="UP000319148"/>
    </source>
</evidence>
<dbReference type="Pfam" id="PF18947">
    <property type="entry name" value="HAMP_2"/>
    <property type="match status" value="1"/>
</dbReference>
<evidence type="ECO:0000259" key="7">
    <source>
        <dbReference type="PROSITE" id="PS50112"/>
    </source>
</evidence>
<dbReference type="GO" id="GO:0005886">
    <property type="term" value="C:plasma membrane"/>
    <property type="evidence" value="ECO:0007669"/>
    <property type="project" value="TreeGrafter"/>
</dbReference>
<dbReference type="Pfam" id="PF13188">
    <property type="entry name" value="PAS_8"/>
    <property type="match status" value="3"/>
</dbReference>
<keyword evidence="2" id="KW-0488">Methylation</keyword>
<keyword evidence="10" id="KW-1185">Reference proteome</keyword>
<feature type="domain" description="Methyl-accepting transducer" evidence="6">
    <location>
        <begin position="502"/>
        <end position="731"/>
    </location>
</feature>
<dbReference type="InterPro" id="IPR000014">
    <property type="entry name" value="PAS"/>
</dbReference>
<dbReference type="PROSITE" id="PS50885">
    <property type="entry name" value="HAMP"/>
    <property type="match status" value="1"/>
</dbReference>
<dbReference type="GO" id="GO:0007165">
    <property type="term" value="P:signal transduction"/>
    <property type="evidence" value="ECO:0007669"/>
    <property type="project" value="UniProtKB-KW"/>
</dbReference>
<evidence type="ECO:0000256" key="4">
    <source>
        <dbReference type="PROSITE-ProRule" id="PRU00284"/>
    </source>
</evidence>
<dbReference type="Gene3D" id="3.30.450.20">
    <property type="entry name" value="PAS domain"/>
    <property type="match status" value="3"/>
</dbReference>
<comment type="subcellular location">
    <subcellularLocation>
        <location evidence="1">Membrane</location>
    </subcellularLocation>
</comment>
<evidence type="ECO:0000256" key="1">
    <source>
        <dbReference type="ARBA" id="ARBA00004370"/>
    </source>
</evidence>
<comment type="caution">
    <text evidence="9">The sequence shown here is derived from an EMBL/GenBank/DDBJ whole genome shotgun (WGS) entry which is preliminary data.</text>
</comment>
<evidence type="ECO:0000259" key="6">
    <source>
        <dbReference type="PROSITE" id="PS50111"/>
    </source>
</evidence>
<dbReference type="PANTHER" id="PTHR43531">
    <property type="entry name" value="PROTEIN ICFG"/>
    <property type="match status" value="1"/>
</dbReference>
<feature type="domain" description="HAMP" evidence="8">
    <location>
        <begin position="451"/>
        <end position="497"/>
    </location>
</feature>
<feature type="domain" description="PAS" evidence="7">
    <location>
        <begin position="283"/>
        <end position="325"/>
    </location>
</feature>
<feature type="region of interest" description="Disordered" evidence="5">
    <location>
        <begin position="510"/>
        <end position="533"/>
    </location>
</feature>
<dbReference type="InterPro" id="IPR004089">
    <property type="entry name" value="MCPsignal_dom"/>
</dbReference>
<dbReference type="SUPFAM" id="SSF58104">
    <property type="entry name" value="Methyl-accepting chemotaxis protein (MCP) signaling domain"/>
    <property type="match status" value="1"/>
</dbReference>
<evidence type="ECO:0000259" key="8">
    <source>
        <dbReference type="PROSITE" id="PS50885"/>
    </source>
</evidence>
<proteinExistence type="inferred from homology"/>
<dbReference type="SMART" id="SM00283">
    <property type="entry name" value="MA"/>
    <property type="match status" value="1"/>
</dbReference>
<evidence type="ECO:0000256" key="2">
    <source>
        <dbReference type="ARBA" id="ARBA00022481"/>
    </source>
</evidence>
<accession>A0A501PC00</accession>
<sequence length="794" mass="86523">MSKYSSKFELLNILKLGRKKSDDRLLSVLHNCQTNVMVADADYNIIYMNETMTQMMRGNEAELKKELPNFNAHTLIGSNIDIFHKNPAHQRGMLAGLRAAHSTSITVGDLAFTLIATPLFDADGNRTGTSVEWEDVTDKLKAEREAAAIASENARIREALDGAKTNVMLADQDYNIIYMNKTMVEMMTNAQQDIRTELPNFDVNKLLGANIDVFHKNPAHQRRMLDALTETYEGSIELGGRTFNLIANPVLDDDGQRIGTSVEWADVTDKLREERERAERAAANARIKVGLDKCTTNVMLADMNGDIIYMNESVNEMLQVAEKDLQKSLPNFRAGEVLGSNMDIFHKNPAHQKELLARLASTYQTEITVGARKFSLIANPVNDEDGNRLGTVVEWKDVTDERNAEAEIARVVEAISVGDFTSRIDEEGKQGFMLNIAKGVNEIASICDKGLTEVGQMLRYLADGDLTKRIETDYQGTFDALKQDSNGMAEKLAEIVASIAESADEVSSAASQIAEGSADLSERTESQASALEETAAAMEQIAATVKNNSENAQEASQLSQEARDVATKGGEVVSDAVTAMDRIEQSSQKISDIIGVIDEIAFQTNLLALNAAVEAARAGDAGKGFAVVASEVRKLAQRSSEAAKDIKNLIVDSGNQVKDGVRLVGEAGTTLNDILKSIKNVTDIVSEIAAASEEQSTGIEEINKSVTEMDDMTQQNSALVEESTAAARSMEEQAHNMTSRMEFFNIGEAYVRAAPAAGPKAAEEKPAKAAPKKVVKKAASKKVDIVDDEDWSEF</sequence>
<comment type="similarity">
    <text evidence="3">Belongs to the methyl-accepting chemotaxis (MCP) protein family.</text>
</comment>
<dbReference type="AlphaFoldDB" id="A0A501PC00"/>
<gene>
    <name evidence="9" type="ORF">FIV46_17555</name>
</gene>
<dbReference type="CDD" id="cd11386">
    <property type="entry name" value="MCP_signal"/>
    <property type="match status" value="1"/>
</dbReference>
<dbReference type="PROSITE" id="PS50111">
    <property type="entry name" value="CHEMOTAXIS_TRANSDUC_2"/>
    <property type="match status" value="1"/>
</dbReference>
<evidence type="ECO:0000313" key="9">
    <source>
        <dbReference type="EMBL" id="TPD57903.1"/>
    </source>
</evidence>
<organism evidence="9 10">
    <name type="scientific">Emcibacter nanhaiensis</name>
    <dbReference type="NCBI Taxonomy" id="1505037"/>
    <lineage>
        <taxon>Bacteria</taxon>
        <taxon>Pseudomonadati</taxon>
        <taxon>Pseudomonadota</taxon>
        <taxon>Alphaproteobacteria</taxon>
        <taxon>Emcibacterales</taxon>
        <taxon>Emcibacteraceae</taxon>
        <taxon>Emcibacter</taxon>
    </lineage>
</organism>
<dbReference type="Gene3D" id="1.10.287.950">
    <property type="entry name" value="Methyl-accepting chemotaxis protein"/>
    <property type="match status" value="1"/>
</dbReference>
<dbReference type="InterPro" id="IPR035965">
    <property type="entry name" value="PAS-like_dom_sf"/>
</dbReference>